<accession>A0AA97NXC8</accession>
<reference evidence="1" key="1">
    <citation type="journal article" date="2012" name="PLoS Genet.">
        <title>Comparative analysis of the genomes of two field isolates of the rice blast fungus Magnaporthe oryzae.</title>
        <authorList>
            <person name="Xue M."/>
            <person name="Yang J."/>
            <person name="Li Z."/>
            <person name="Hu S."/>
            <person name="Yao N."/>
            <person name="Dean R.A."/>
            <person name="Zhao W."/>
            <person name="Shen M."/>
            <person name="Zhang H."/>
            <person name="Li C."/>
            <person name="Liu L."/>
            <person name="Cao L."/>
            <person name="Xu X."/>
            <person name="Xing Y."/>
            <person name="Hsiang T."/>
            <person name="Zhang Z."/>
            <person name="Xu J.R."/>
            <person name="Peng Y.L."/>
        </authorList>
    </citation>
    <scope>NUCLEOTIDE SEQUENCE</scope>
    <source>
        <strain evidence="1">Y34</strain>
    </source>
</reference>
<name>A0AA97NXC8_PYRO3</name>
<sequence length="84" mass="9046">MWKRRCGQKSCSGGDARSEQVRKYDDLAVKSGLIKVVEFEVEGTPATKGNPRSVALGEERRGGGVVRWESKVVLSPTDGTALAP</sequence>
<dbReference type="AlphaFoldDB" id="A0AA97NXC8"/>
<proteinExistence type="predicted"/>
<evidence type="ECO:0000313" key="1">
    <source>
        <dbReference type="EMBL" id="ELQ37983.1"/>
    </source>
</evidence>
<dbReference type="Proteomes" id="UP000011086">
    <property type="component" value="Unassembled WGS sequence"/>
</dbReference>
<protein>
    <submittedName>
        <fullName evidence="1">Uncharacterized protein</fullName>
    </submittedName>
</protein>
<dbReference type="EMBL" id="JH793018">
    <property type="protein sequence ID" value="ELQ37983.1"/>
    <property type="molecule type" value="Genomic_DNA"/>
</dbReference>
<gene>
    <name evidence="1" type="ORF">OOU_Y34scaffold00559g11</name>
</gene>
<organism evidence="1">
    <name type="scientific">Pyricularia oryzae (strain Y34)</name>
    <name type="common">Rice blast fungus</name>
    <name type="synonym">Magnaporthe oryzae</name>
    <dbReference type="NCBI Taxonomy" id="1143189"/>
    <lineage>
        <taxon>Eukaryota</taxon>
        <taxon>Fungi</taxon>
        <taxon>Dikarya</taxon>
        <taxon>Ascomycota</taxon>
        <taxon>Pezizomycotina</taxon>
        <taxon>Sordariomycetes</taxon>
        <taxon>Sordariomycetidae</taxon>
        <taxon>Magnaporthales</taxon>
        <taxon>Pyriculariaceae</taxon>
        <taxon>Pyricularia</taxon>
    </lineage>
</organism>